<evidence type="ECO:0000256" key="7">
    <source>
        <dbReference type="PIRNR" id="PIRNR000535"/>
    </source>
</evidence>
<dbReference type="PANTHER" id="PTHR46566">
    <property type="entry name" value="1-PHOSPHOFRUCTOKINASE-RELATED"/>
    <property type="match status" value="1"/>
</dbReference>
<dbReference type="CDD" id="cd01164">
    <property type="entry name" value="FruK_PfkB_like"/>
    <property type="match status" value="1"/>
</dbReference>
<dbReference type="STRING" id="45496.SAMN04488079_1099"/>
<dbReference type="FunFam" id="3.40.1190.20:FF:000001">
    <property type="entry name" value="Phosphofructokinase"/>
    <property type="match status" value="1"/>
</dbReference>
<keyword evidence="4 8" id="KW-0418">Kinase</keyword>
<name>A0A1I3YWH2_9GAMM</name>
<dbReference type="PROSITE" id="PS00584">
    <property type="entry name" value="PFKB_KINASES_2"/>
    <property type="match status" value="1"/>
</dbReference>
<dbReference type="SUPFAM" id="SSF53613">
    <property type="entry name" value="Ribokinase-like"/>
    <property type="match status" value="1"/>
</dbReference>
<dbReference type="PIRSF" id="PIRSF000535">
    <property type="entry name" value="1PFK/6PFK/LacC"/>
    <property type="match status" value="1"/>
</dbReference>
<comment type="similarity">
    <text evidence="1 7 8">Belongs to the carbohydrate kinase PfkB family.</text>
</comment>
<dbReference type="EMBL" id="FOSH01000009">
    <property type="protein sequence ID" value="SFK35719.1"/>
    <property type="molecule type" value="Genomic_DNA"/>
</dbReference>
<evidence type="ECO:0000313" key="10">
    <source>
        <dbReference type="EMBL" id="SFK35719.1"/>
    </source>
</evidence>
<dbReference type="NCBIfam" id="TIGR03168">
    <property type="entry name" value="1-PFK"/>
    <property type="match status" value="1"/>
</dbReference>
<keyword evidence="2 7" id="KW-0808">Transferase</keyword>
<evidence type="ECO:0000256" key="8">
    <source>
        <dbReference type="RuleBase" id="RU369061"/>
    </source>
</evidence>
<gene>
    <name evidence="10" type="ORF">SAMN04488079_1099</name>
</gene>
<proteinExistence type="inferred from homology"/>
<evidence type="ECO:0000256" key="1">
    <source>
        <dbReference type="ARBA" id="ARBA00010688"/>
    </source>
</evidence>
<comment type="function">
    <text evidence="8">Catalyzes the ATP-dependent phosphorylation of fructose-l-phosphate to fructose-l,6-bisphosphate.</text>
</comment>
<sequence>MIHPVTTVTLNPAIDQTLEVDHLTVDQVNRVDSACSNAGGKGINVASCLADWGIYVCASGLLGNDNPELFTRLFKQKKIRDNFVRFDGETRTNIKIVNKSSGGTTDLNMSGQNISKVYLDRLLQRLSALENGSTLVLSGSLPPGCPEDFYTHLMQELAPKNLRIIVDTSGPALSSILTGHASAPFMIKPNLHELETFVGRDLKETSDIIQAAQELTNRGIENVIVSLGSEGSLFFSNKEALHARPPKITSASSVGAGDAMVAGLVAAALDNLNLEEMAKLATAFAVGKLELHGPNLPSKERINSLAKSVTTSHINN</sequence>
<keyword evidence="11" id="KW-1185">Reference proteome</keyword>
<accession>A0A1I3YWH2</accession>
<dbReference type="GO" id="GO:0005524">
    <property type="term" value="F:ATP binding"/>
    <property type="evidence" value="ECO:0007669"/>
    <property type="project" value="UniProtKB-UniRule"/>
</dbReference>
<dbReference type="RefSeq" id="WP_091713641.1">
    <property type="nucleotide sequence ID" value="NZ_FOSH01000009.1"/>
</dbReference>
<evidence type="ECO:0000313" key="11">
    <source>
        <dbReference type="Proteomes" id="UP000198924"/>
    </source>
</evidence>
<reference evidence="11" key="1">
    <citation type="submission" date="2016-10" db="EMBL/GenBank/DDBJ databases">
        <authorList>
            <person name="Varghese N."/>
            <person name="Submissions S."/>
        </authorList>
    </citation>
    <scope>NUCLEOTIDE SEQUENCE [LARGE SCALE GENOMIC DNA]</scope>
    <source>
        <strain evidence="11">DSM 11578</strain>
    </source>
</reference>
<dbReference type="NCBIfam" id="TIGR03828">
    <property type="entry name" value="pfkB"/>
    <property type="match status" value="1"/>
</dbReference>
<dbReference type="PROSITE" id="PS00583">
    <property type="entry name" value="PFKB_KINASES_1"/>
    <property type="match status" value="1"/>
</dbReference>
<dbReference type="OrthoDB" id="9801219at2"/>
<feature type="domain" description="Carbohydrate kinase PfkB" evidence="9">
    <location>
        <begin position="10"/>
        <end position="298"/>
    </location>
</feature>
<evidence type="ECO:0000256" key="3">
    <source>
        <dbReference type="ARBA" id="ARBA00022741"/>
    </source>
</evidence>
<dbReference type="InterPro" id="IPR002173">
    <property type="entry name" value="Carboh/pur_kinase_PfkB_CS"/>
</dbReference>
<dbReference type="InterPro" id="IPR022463">
    <property type="entry name" value="1-PFruKinase"/>
</dbReference>
<dbReference type="Proteomes" id="UP000198924">
    <property type="component" value="Unassembled WGS sequence"/>
</dbReference>
<dbReference type="AlphaFoldDB" id="A0A1I3YWH2"/>
<dbReference type="InterPro" id="IPR017583">
    <property type="entry name" value="Tagatose/fructose_Pkinase"/>
</dbReference>
<evidence type="ECO:0000256" key="6">
    <source>
        <dbReference type="ARBA" id="ARBA00047745"/>
    </source>
</evidence>
<evidence type="ECO:0000259" key="9">
    <source>
        <dbReference type="Pfam" id="PF00294"/>
    </source>
</evidence>
<dbReference type="GO" id="GO:0016052">
    <property type="term" value="P:carbohydrate catabolic process"/>
    <property type="evidence" value="ECO:0007669"/>
    <property type="project" value="UniProtKB-ARBA"/>
</dbReference>
<organism evidence="10 11">
    <name type="scientific">Methylophaga sulfidovorans</name>
    <dbReference type="NCBI Taxonomy" id="45496"/>
    <lineage>
        <taxon>Bacteria</taxon>
        <taxon>Pseudomonadati</taxon>
        <taxon>Pseudomonadota</taxon>
        <taxon>Gammaproteobacteria</taxon>
        <taxon>Thiotrichales</taxon>
        <taxon>Piscirickettsiaceae</taxon>
        <taxon>Methylophaga</taxon>
    </lineage>
</organism>
<evidence type="ECO:0000256" key="2">
    <source>
        <dbReference type="ARBA" id="ARBA00022679"/>
    </source>
</evidence>
<protein>
    <recommendedName>
        <fullName evidence="7">Phosphofructokinase</fullName>
    </recommendedName>
</protein>
<keyword evidence="5 8" id="KW-0067">ATP-binding</keyword>
<dbReference type="PANTHER" id="PTHR46566:SF5">
    <property type="entry name" value="1-PHOSPHOFRUCTOKINASE"/>
    <property type="match status" value="1"/>
</dbReference>
<keyword evidence="3 8" id="KW-0547">Nucleotide-binding</keyword>
<evidence type="ECO:0000256" key="5">
    <source>
        <dbReference type="ARBA" id="ARBA00022840"/>
    </source>
</evidence>
<dbReference type="InterPro" id="IPR011611">
    <property type="entry name" value="PfkB_dom"/>
</dbReference>
<dbReference type="GO" id="GO:0044281">
    <property type="term" value="P:small molecule metabolic process"/>
    <property type="evidence" value="ECO:0007669"/>
    <property type="project" value="UniProtKB-ARBA"/>
</dbReference>
<dbReference type="GO" id="GO:0005829">
    <property type="term" value="C:cytosol"/>
    <property type="evidence" value="ECO:0007669"/>
    <property type="project" value="TreeGrafter"/>
</dbReference>
<dbReference type="InterPro" id="IPR029056">
    <property type="entry name" value="Ribokinase-like"/>
</dbReference>
<evidence type="ECO:0000256" key="4">
    <source>
        <dbReference type="ARBA" id="ARBA00022777"/>
    </source>
</evidence>
<comment type="catalytic activity">
    <reaction evidence="6 8">
        <text>beta-D-fructose 1-phosphate + ATP = beta-D-fructose 1,6-bisphosphate + ADP + H(+)</text>
        <dbReference type="Rhea" id="RHEA:14213"/>
        <dbReference type="ChEBI" id="CHEBI:15378"/>
        <dbReference type="ChEBI" id="CHEBI:30616"/>
        <dbReference type="ChEBI" id="CHEBI:32966"/>
        <dbReference type="ChEBI" id="CHEBI:138881"/>
        <dbReference type="ChEBI" id="CHEBI:456216"/>
        <dbReference type="EC" id="2.7.1.56"/>
    </reaction>
</comment>
<dbReference type="Gene3D" id="3.40.1190.20">
    <property type="match status" value="1"/>
</dbReference>
<dbReference type="GO" id="GO:0008662">
    <property type="term" value="F:1-phosphofructokinase activity"/>
    <property type="evidence" value="ECO:0007669"/>
    <property type="project" value="UniProtKB-UniRule"/>
</dbReference>
<dbReference type="Pfam" id="PF00294">
    <property type="entry name" value="PfkB"/>
    <property type="match status" value="1"/>
</dbReference>